<keyword evidence="5" id="KW-1185">Reference proteome</keyword>
<accession>A0A0K9P6B1</accession>
<organism evidence="4 5">
    <name type="scientific">Zostera marina</name>
    <name type="common">Eelgrass</name>
    <dbReference type="NCBI Taxonomy" id="29655"/>
    <lineage>
        <taxon>Eukaryota</taxon>
        <taxon>Viridiplantae</taxon>
        <taxon>Streptophyta</taxon>
        <taxon>Embryophyta</taxon>
        <taxon>Tracheophyta</taxon>
        <taxon>Spermatophyta</taxon>
        <taxon>Magnoliopsida</taxon>
        <taxon>Liliopsida</taxon>
        <taxon>Zosteraceae</taxon>
        <taxon>Zostera</taxon>
    </lineage>
</organism>
<dbReference type="Pfam" id="PF12799">
    <property type="entry name" value="LRR_4"/>
    <property type="match status" value="1"/>
</dbReference>
<evidence type="ECO:0000256" key="2">
    <source>
        <dbReference type="ARBA" id="ARBA00022737"/>
    </source>
</evidence>
<feature type="region of interest" description="Disordered" evidence="3">
    <location>
        <begin position="38"/>
        <end position="216"/>
    </location>
</feature>
<dbReference type="SMART" id="SM00365">
    <property type="entry name" value="LRR_SD22"/>
    <property type="match status" value="4"/>
</dbReference>
<proteinExistence type="predicted"/>
<dbReference type="PANTHER" id="PTHR31149">
    <property type="entry name" value="EXPRESSED PROTEIN"/>
    <property type="match status" value="1"/>
</dbReference>
<dbReference type="OrthoDB" id="1904536at2759"/>
<dbReference type="PROSITE" id="PS51450">
    <property type="entry name" value="LRR"/>
    <property type="match status" value="2"/>
</dbReference>
<evidence type="ECO:0000256" key="3">
    <source>
        <dbReference type="SAM" id="MobiDB-lite"/>
    </source>
</evidence>
<dbReference type="Gene3D" id="3.80.10.10">
    <property type="entry name" value="Ribonuclease Inhibitor"/>
    <property type="match status" value="2"/>
</dbReference>
<comment type="caution">
    <text evidence="4">The sequence shown here is derived from an EMBL/GenBank/DDBJ whole genome shotgun (WGS) entry which is preliminary data.</text>
</comment>
<dbReference type="FunFam" id="3.80.10.10:FF:000328">
    <property type="entry name" value="187-kDa microtubule-associated protein AIR9"/>
    <property type="match status" value="1"/>
</dbReference>
<feature type="compositionally biased region" description="Low complexity" evidence="3">
    <location>
        <begin position="94"/>
        <end position="103"/>
    </location>
</feature>
<dbReference type="InterPro" id="IPR001611">
    <property type="entry name" value="Leu-rich_rpt"/>
</dbReference>
<dbReference type="AlphaFoldDB" id="A0A0K9P6B1"/>
<feature type="compositionally biased region" description="Polar residues" evidence="3">
    <location>
        <begin position="131"/>
        <end position="144"/>
    </location>
</feature>
<feature type="non-terminal residue" evidence="4">
    <location>
        <position position="407"/>
    </location>
</feature>
<name>A0A0K9P6B1_ZOSMR</name>
<keyword evidence="2" id="KW-0677">Repeat</keyword>
<evidence type="ECO:0000256" key="1">
    <source>
        <dbReference type="ARBA" id="ARBA00022614"/>
    </source>
</evidence>
<dbReference type="EMBL" id="LFYR01001212">
    <property type="protein sequence ID" value="KMZ63757.1"/>
    <property type="molecule type" value="Genomic_DNA"/>
</dbReference>
<dbReference type="PANTHER" id="PTHR31149:SF11">
    <property type="entry name" value="187-KDA MICROTUBULE-ASSOCIATED PROTEIN AIR9"/>
    <property type="match status" value="1"/>
</dbReference>
<sequence length="407" mass="44616">MESALPTDLNETHVEKKNIGVASKQSVETAAPLLSARKKFQSTKAPDSDKFTSRISRPTISSSISMSKRRNSTGEVLEKQIGVTQKRLGGMGSLSGKKTTSTTEPIKNNSGGRRASLLPSTNLKSPVPVMKNTSFNSQSSPKQTNSRLDSVRKSSSKSSKDSSLSNSNGRNSFRKTISNVSSPSSISSSVASSPKLGSLSSSINKSSRLVGRRKVSTQESHDSRLIMLPQIEFKAGDDLRMDLRGHRVRSLTARGLKLSQNLEFVYLRDNLLSSLEGIEILKRVKVLDLSFNDFKGPDFDPLENCKALQQLYLAGNHITSLASLPELPNLEFLSVAQNRLKSLCMASQPRLQVLAASKNRISTLKSFPHFPILEHLRVEENPILEMTHLEAASVLLVGPTLKKFNDR</sequence>
<feature type="compositionally biased region" description="Low complexity" evidence="3">
    <location>
        <begin position="177"/>
        <end position="207"/>
    </location>
</feature>
<dbReference type="InterPro" id="IPR025875">
    <property type="entry name" value="Leu-rich_rpt_4"/>
</dbReference>
<protein>
    <submittedName>
        <fullName evidence="4">Uncharacterized protein</fullName>
    </submittedName>
</protein>
<evidence type="ECO:0000313" key="4">
    <source>
        <dbReference type="EMBL" id="KMZ63757.1"/>
    </source>
</evidence>
<keyword evidence="1" id="KW-0433">Leucine-rich repeat</keyword>
<reference evidence="5" key="1">
    <citation type="journal article" date="2016" name="Nature">
        <title>The genome of the seagrass Zostera marina reveals angiosperm adaptation to the sea.</title>
        <authorList>
            <person name="Olsen J.L."/>
            <person name="Rouze P."/>
            <person name="Verhelst B."/>
            <person name="Lin Y.-C."/>
            <person name="Bayer T."/>
            <person name="Collen J."/>
            <person name="Dattolo E."/>
            <person name="De Paoli E."/>
            <person name="Dittami S."/>
            <person name="Maumus F."/>
            <person name="Michel G."/>
            <person name="Kersting A."/>
            <person name="Lauritano C."/>
            <person name="Lohaus R."/>
            <person name="Toepel M."/>
            <person name="Tonon T."/>
            <person name="Vanneste K."/>
            <person name="Amirebrahimi M."/>
            <person name="Brakel J."/>
            <person name="Bostroem C."/>
            <person name="Chovatia M."/>
            <person name="Grimwood J."/>
            <person name="Jenkins J.W."/>
            <person name="Jueterbock A."/>
            <person name="Mraz A."/>
            <person name="Stam W.T."/>
            <person name="Tice H."/>
            <person name="Bornberg-Bauer E."/>
            <person name="Green P.J."/>
            <person name="Pearson G.A."/>
            <person name="Procaccini G."/>
            <person name="Duarte C.M."/>
            <person name="Schmutz J."/>
            <person name="Reusch T.B.H."/>
            <person name="Van de Peer Y."/>
        </authorList>
    </citation>
    <scope>NUCLEOTIDE SEQUENCE [LARGE SCALE GENOMIC DNA]</scope>
    <source>
        <strain evidence="5">cv. Finnish</strain>
    </source>
</reference>
<evidence type="ECO:0000313" key="5">
    <source>
        <dbReference type="Proteomes" id="UP000036987"/>
    </source>
</evidence>
<feature type="compositionally biased region" description="Low complexity" evidence="3">
    <location>
        <begin position="53"/>
        <end position="66"/>
    </location>
</feature>
<dbReference type="InterPro" id="IPR032675">
    <property type="entry name" value="LRR_dom_sf"/>
</dbReference>
<dbReference type="SUPFAM" id="SSF52075">
    <property type="entry name" value="Outer arm dynein light chain 1"/>
    <property type="match status" value="1"/>
</dbReference>
<dbReference type="Proteomes" id="UP000036987">
    <property type="component" value="Unassembled WGS sequence"/>
</dbReference>
<gene>
    <name evidence="4" type="ORF">ZOSMA_39G00270</name>
</gene>